<name>A0A081ASS6_PHYNI</name>
<evidence type="ECO:0000256" key="1">
    <source>
        <dbReference type="SAM" id="MobiDB-lite"/>
    </source>
</evidence>
<organism evidence="2 3">
    <name type="scientific">Phytophthora nicotianae P1976</name>
    <dbReference type="NCBI Taxonomy" id="1317066"/>
    <lineage>
        <taxon>Eukaryota</taxon>
        <taxon>Sar</taxon>
        <taxon>Stramenopiles</taxon>
        <taxon>Oomycota</taxon>
        <taxon>Peronosporomycetes</taxon>
        <taxon>Peronosporales</taxon>
        <taxon>Peronosporaceae</taxon>
        <taxon>Phytophthora</taxon>
    </lineage>
</organism>
<feature type="compositionally biased region" description="Acidic residues" evidence="1">
    <location>
        <begin position="17"/>
        <end position="27"/>
    </location>
</feature>
<gene>
    <name evidence="2" type="ORF">F444_03829</name>
</gene>
<feature type="region of interest" description="Disordered" evidence="1">
    <location>
        <begin position="1"/>
        <end position="67"/>
    </location>
</feature>
<evidence type="ECO:0000313" key="2">
    <source>
        <dbReference type="EMBL" id="ETO81937.1"/>
    </source>
</evidence>
<sequence length="67" mass="7085">MSDDSLDDLFKPSSSSAEDDHDEDFEPGSDSSGTSGCDCSYWATNSGEDDNQAQKASTAARKKTGKT</sequence>
<feature type="compositionally biased region" description="Low complexity" evidence="1">
    <location>
        <begin position="28"/>
        <end position="40"/>
    </location>
</feature>
<reference evidence="2 3" key="1">
    <citation type="submission" date="2013-11" db="EMBL/GenBank/DDBJ databases">
        <title>The Genome Sequence of Phytophthora parasitica P1976.</title>
        <authorList>
            <consortium name="The Broad Institute Genomics Platform"/>
            <person name="Russ C."/>
            <person name="Tyler B."/>
            <person name="Panabieres F."/>
            <person name="Shan W."/>
            <person name="Tripathy S."/>
            <person name="Grunwald N."/>
            <person name="Machado M."/>
            <person name="Johnson C.S."/>
            <person name="Walker B."/>
            <person name="Young S."/>
            <person name="Zeng Q."/>
            <person name="Gargeya S."/>
            <person name="Fitzgerald M."/>
            <person name="Haas B."/>
            <person name="Abouelleil A."/>
            <person name="Allen A.W."/>
            <person name="Alvarado L."/>
            <person name="Arachchi H.M."/>
            <person name="Berlin A.M."/>
            <person name="Chapman S.B."/>
            <person name="Gainer-Dewar J."/>
            <person name="Goldberg J."/>
            <person name="Griggs A."/>
            <person name="Gujja S."/>
            <person name="Hansen M."/>
            <person name="Howarth C."/>
            <person name="Imamovic A."/>
            <person name="Ireland A."/>
            <person name="Larimer J."/>
            <person name="McCowan C."/>
            <person name="Murphy C."/>
            <person name="Pearson M."/>
            <person name="Poon T.W."/>
            <person name="Priest M."/>
            <person name="Roberts A."/>
            <person name="Saif S."/>
            <person name="Shea T."/>
            <person name="Sisk P."/>
            <person name="Sykes S."/>
            <person name="Wortman J."/>
            <person name="Nusbaum C."/>
            <person name="Birren B."/>
        </authorList>
    </citation>
    <scope>NUCLEOTIDE SEQUENCE [LARGE SCALE GENOMIC DNA]</scope>
    <source>
        <strain evidence="2 3">P1976</strain>
    </source>
</reference>
<dbReference type="EMBL" id="ANJA01000779">
    <property type="protein sequence ID" value="ETO81937.1"/>
    <property type="molecule type" value="Genomic_DNA"/>
</dbReference>
<dbReference type="AlphaFoldDB" id="A0A081ASS6"/>
<protein>
    <submittedName>
        <fullName evidence="2">Uncharacterized protein</fullName>
    </submittedName>
</protein>
<comment type="caution">
    <text evidence="2">The sequence shown here is derived from an EMBL/GenBank/DDBJ whole genome shotgun (WGS) entry which is preliminary data.</text>
</comment>
<evidence type="ECO:0000313" key="3">
    <source>
        <dbReference type="Proteomes" id="UP000028582"/>
    </source>
</evidence>
<dbReference type="Proteomes" id="UP000028582">
    <property type="component" value="Unassembled WGS sequence"/>
</dbReference>
<proteinExistence type="predicted"/>
<accession>A0A081ASS6</accession>